<evidence type="ECO:0000313" key="2">
    <source>
        <dbReference type="Proteomes" id="UP000053647"/>
    </source>
</evidence>
<dbReference type="HOGENOM" id="CLU_1885262_0_0_1"/>
<proteinExistence type="predicted"/>
<keyword evidence="2" id="KW-1185">Reference proteome</keyword>
<organism evidence="1 2">
    <name type="scientific">Paxillus involutus ATCC 200175</name>
    <dbReference type="NCBI Taxonomy" id="664439"/>
    <lineage>
        <taxon>Eukaryota</taxon>
        <taxon>Fungi</taxon>
        <taxon>Dikarya</taxon>
        <taxon>Basidiomycota</taxon>
        <taxon>Agaricomycotina</taxon>
        <taxon>Agaricomycetes</taxon>
        <taxon>Agaricomycetidae</taxon>
        <taxon>Boletales</taxon>
        <taxon>Paxilineae</taxon>
        <taxon>Paxillaceae</taxon>
        <taxon>Paxillus</taxon>
    </lineage>
</organism>
<dbReference type="OrthoDB" id="3160714at2759"/>
<evidence type="ECO:0000313" key="1">
    <source>
        <dbReference type="EMBL" id="KIJ13207.1"/>
    </source>
</evidence>
<accession>A0A0C9U0E2</accession>
<protein>
    <submittedName>
        <fullName evidence="1">Uncharacterized protein</fullName>
    </submittedName>
</protein>
<reference evidence="1 2" key="1">
    <citation type="submission" date="2014-06" db="EMBL/GenBank/DDBJ databases">
        <authorList>
            <consortium name="DOE Joint Genome Institute"/>
            <person name="Kuo A."/>
            <person name="Kohler A."/>
            <person name="Nagy L.G."/>
            <person name="Floudas D."/>
            <person name="Copeland A."/>
            <person name="Barry K.W."/>
            <person name="Cichocki N."/>
            <person name="Veneault-Fourrey C."/>
            <person name="LaButti K."/>
            <person name="Lindquist E.A."/>
            <person name="Lipzen A."/>
            <person name="Lundell T."/>
            <person name="Morin E."/>
            <person name="Murat C."/>
            <person name="Sun H."/>
            <person name="Tunlid A."/>
            <person name="Henrissat B."/>
            <person name="Grigoriev I.V."/>
            <person name="Hibbett D.S."/>
            <person name="Martin F."/>
            <person name="Nordberg H.P."/>
            <person name="Cantor M.N."/>
            <person name="Hua S.X."/>
        </authorList>
    </citation>
    <scope>NUCLEOTIDE SEQUENCE [LARGE SCALE GENOMIC DNA]</scope>
    <source>
        <strain evidence="1 2">ATCC 200175</strain>
    </source>
</reference>
<sequence length="136" mass="16049">MVRIFAGYTIEQDELVRFLEAQGLDPEPPGEPHFTVDGAWMSFLGWRGAQPREGDPKTLLPWPQYWYDKDGNHVHAFMTKRSNELRNEKARFKEMPIDIEIRDRFIKETGNVLDPNKMKFWSLPEDALYFSMIIPF</sequence>
<gene>
    <name evidence="1" type="ORF">PAXINDRAFT_100809</name>
</gene>
<name>A0A0C9U0E2_PAXIN</name>
<dbReference type="AlphaFoldDB" id="A0A0C9U0E2"/>
<dbReference type="Proteomes" id="UP000053647">
    <property type="component" value="Unassembled WGS sequence"/>
</dbReference>
<reference evidence="2" key="2">
    <citation type="submission" date="2015-01" db="EMBL/GenBank/DDBJ databases">
        <title>Evolutionary Origins and Diversification of the Mycorrhizal Mutualists.</title>
        <authorList>
            <consortium name="DOE Joint Genome Institute"/>
            <consortium name="Mycorrhizal Genomics Consortium"/>
            <person name="Kohler A."/>
            <person name="Kuo A."/>
            <person name="Nagy L.G."/>
            <person name="Floudas D."/>
            <person name="Copeland A."/>
            <person name="Barry K.W."/>
            <person name="Cichocki N."/>
            <person name="Veneault-Fourrey C."/>
            <person name="LaButti K."/>
            <person name="Lindquist E.A."/>
            <person name="Lipzen A."/>
            <person name="Lundell T."/>
            <person name="Morin E."/>
            <person name="Murat C."/>
            <person name="Riley R."/>
            <person name="Ohm R."/>
            <person name="Sun H."/>
            <person name="Tunlid A."/>
            <person name="Henrissat B."/>
            <person name="Grigoriev I.V."/>
            <person name="Hibbett D.S."/>
            <person name="Martin F."/>
        </authorList>
    </citation>
    <scope>NUCLEOTIDE SEQUENCE [LARGE SCALE GENOMIC DNA]</scope>
    <source>
        <strain evidence="2">ATCC 200175</strain>
    </source>
</reference>
<dbReference type="EMBL" id="KN819354">
    <property type="protein sequence ID" value="KIJ13207.1"/>
    <property type="molecule type" value="Genomic_DNA"/>
</dbReference>